<dbReference type="Pfam" id="PF24883">
    <property type="entry name" value="NPHP3_N"/>
    <property type="match status" value="1"/>
</dbReference>
<keyword evidence="2" id="KW-0677">Repeat</keyword>
<name>A0A225AM24_TALAT</name>
<keyword evidence="1 3" id="KW-0853">WD repeat</keyword>
<keyword evidence="8" id="KW-1185">Reference proteome</keyword>
<feature type="repeat" description="WD" evidence="3">
    <location>
        <begin position="1290"/>
        <end position="1322"/>
    </location>
</feature>
<dbReference type="Gene3D" id="2.130.10.10">
    <property type="entry name" value="YVTN repeat-like/Quinoprotein amine dehydrogenase"/>
    <property type="match status" value="3"/>
</dbReference>
<dbReference type="InterPro" id="IPR015943">
    <property type="entry name" value="WD40/YVTN_repeat-like_dom_sf"/>
</dbReference>
<dbReference type="InterPro" id="IPR056884">
    <property type="entry name" value="NPHP3-like_N"/>
</dbReference>
<gene>
    <name evidence="7" type="ORF">UA08_02648</name>
</gene>
<evidence type="ECO:0000313" key="7">
    <source>
        <dbReference type="EMBL" id="OKL61940.1"/>
    </source>
</evidence>
<feature type="domain" description="NWD NACHT-NTPase N-terminal" evidence="5">
    <location>
        <begin position="66"/>
        <end position="278"/>
    </location>
</feature>
<organism evidence="7 8">
    <name type="scientific">Talaromyces atroroseus</name>
    <dbReference type="NCBI Taxonomy" id="1441469"/>
    <lineage>
        <taxon>Eukaryota</taxon>
        <taxon>Fungi</taxon>
        <taxon>Dikarya</taxon>
        <taxon>Ascomycota</taxon>
        <taxon>Pezizomycotina</taxon>
        <taxon>Eurotiomycetes</taxon>
        <taxon>Eurotiomycetidae</taxon>
        <taxon>Eurotiales</taxon>
        <taxon>Trichocomaceae</taxon>
        <taxon>Talaromyces</taxon>
        <taxon>Talaromyces sect. Trachyspermi</taxon>
    </lineage>
</organism>
<dbReference type="PANTHER" id="PTHR19848">
    <property type="entry name" value="WD40 REPEAT PROTEIN"/>
    <property type="match status" value="1"/>
</dbReference>
<dbReference type="InterPro" id="IPR036322">
    <property type="entry name" value="WD40_repeat_dom_sf"/>
</dbReference>
<dbReference type="SUPFAM" id="SSF50998">
    <property type="entry name" value="Quinoprotein alcohol dehydrogenase-like"/>
    <property type="match status" value="1"/>
</dbReference>
<dbReference type="InterPro" id="IPR011047">
    <property type="entry name" value="Quinoprotein_ADH-like_sf"/>
</dbReference>
<feature type="repeat" description="WD" evidence="3">
    <location>
        <begin position="1149"/>
        <end position="1190"/>
    </location>
</feature>
<dbReference type="PROSITE" id="PS50082">
    <property type="entry name" value="WD_REPEATS_2"/>
    <property type="match status" value="4"/>
</dbReference>
<feature type="region of interest" description="Disordered" evidence="4">
    <location>
        <begin position="1"/>
        <end position="62"/>
    </location>
</feature>
<dbReference type="OrthoDB" id="674604at2759"/>
<dbReference type="InterPro" id="IPR019775">
    <property type="entry name" value="WD40_repeat_CS"/>
</dbReference>
<evidence type="ECO:0000256" key="4">
    <source>
        <dbReference type="SAM" id="MobiDB-lite"/>
    </source>
</evidence>
<evidence type="ECO:0000259" key="5">
    <source>
        <dbReference type="Pfam" id="PF17100"/>
    </source>
</evidence>
<accession>A0A225AM24</accession>
<evidence type="ECO:0000259" key="6">
    <source>
        <dbReference type="Pfam" id="PF24883"/>
    </source>
</evidence>
<dbReference type="GeneID" id="31002403"/>
<evidence type="ECO:0000256" key="2">
    <source>
        <dbReference type="ARBA" id="ARBA00022737"/>
    </source>
</evidence>
<sequence>MAGRALLSHFRRKKKVETAPTQIKDEASKTNNGPSINGDGSSTQSPNQKDLSGRAKKPEDLSATNRLWEMAYNKMDPSMMHQYEACLLLGSQSSGNRQQKLQHAVKERLEATINARRKITIGQEQIVVRDQVLKVINRISGFKDLISAAVSVEPNASLAWGGVSALLPIISTALSQSDDALDGLDYISELLVRFRVIELMYELSGDPGKKDKPVERTRELRGLLRDKIIDLYTQILKYQIFLGKHYSHNQFYRLLKDIAVPDEWKDLCTDIKQTENDIDSALKTLDYNATHVVNRQLSILGDEVKDVVTEVKKLSQFEHIMTLPRVDYAAFDEYKKDGFIPPRCHKETRKEILESIRSWGESHDDQSIFWLSGMAGTGKSTIARTVAANFDQKNRLGASFFFSRNDKDRAEADGLFSTLALDLASRIPDFRQFLDESLPEYSSIQNQSLSKQWDCLIMQPLSALGSHSLVPLILVIVIDALDECKGIRFVPEIVTLLATAKDLQGIRLRVLVTSRREEHITHSFQKMANVTYKELVVDSTSDGNTERDISIYLKDELAKISAENELKDWPEEHYIQQLQQLSGRLFIAAATACRYLWESRSPEDMLPVLLDSRNTGDEITGDLDNMYLFVLNQAVGKGHEKKVLAPRFQLIVGFIVVSVEPLSSSGIEQLLQISHSHTASILKNLHSVLTIPEDDGLPVRIFHQSFRDFLLDDSRCKDEDLHVKEAEKRKEIAEHCLGLLSKSLRRDICELRLMGTLFSEISHDVVKKYIPPAIQYACRYWAALLDGVDITPADAEKIFVFLKDHLLHWLEALSLLGRMVDAVTSIRIIQNAAAQVSEIKGFRDFADDACRFILYHRPVIEMAPLQVYYMATIFSPTASPVRQQYSSQRPRWISRSPFMQQHWEAMEQISVFGPRSFSGLTISCDSSKAAIGVMKDSFYIWNISTGQVEQKLENPDHEEMKLKFSDDGSKLICVPQGVKSSMARIWSLSTGQAEMMRFPLHPGVASTKMDFRTDKGTIISVPGDIERALNGYYFLQSPDGHQAVFLKDSGAYLCNLATQRIDHFLEWSQEKEVMGLSSTRIVFQTIQEAQKNIEIWDITTRQCVSVINLPDTPMAVAISSDGSKLALSVSPSYDIQIWNIGIGEIEIILKGHSNCIAYLSFILQDRKLISTSYDRTARIWNINVQQKQQNPEFGTQLKKVEYLTLSQDGNKAILRLDDFSIEVFDISSGHLAKVISTKKEMNEPIFSKDGTKLAAVSEDGYLRVWNLKNCKINTDFEIELAIYIAGLRFSFAFSPDGLKLAVQSSENTAEVWDLTTKTLERTLRLSDAQIPRTIFTFSPNGTMLSMLRGLESAITIWDVNTWDIKDTFENSVSSGMPYSVAISNNSSLVAVGYRKSVQIRDTVDKKSHKLATNTGFHNYPISLAFSTQDTRLASGWVDGSIRIWNITTKQTEWEFKAHPSLVNTLAYSAGDDSWDQASYYTLDKESKWIEYGGSRVLALPRDFQWTRDWHGSKNDTRGKTFAFLSDSKRIATFMFEGTPDFID</sequence>
<feature type="compositionally biased region" description="Polar residues" evidence="4">
    <location>
        <begin position="29"/>
        <end position="50"/>
    </location>
</feature>
<protein>
    <submittedName>
        <fullName evidence="7">Uncharacterized protein</fullName>
    </submittedName>
</protein>
<dbReference type="SUPFAM" id="SSF52540">
    <property type="entry name" value="P-loop containing nucleoside triphosphate hydrolases"/>
    <property type="match status" value="1"/>
</dbReference>
<reference evidence="7 8" key="1">
    <citation type="submission" date="2015-06" db="EMBL/GenBank/DDBJ databases">
        <title>Talaromyces atroroseus IBT 11181 draft genome.</title>
        <authorList>
            <person name="Rasmussen K.B."/>
            <person name="Rasmussen S."/>
            <person name="Petersen B."/>
            <person name="Sicheritz-Ponten T."/>
            <person name="Mortensen U.H."/>
            <person name="Thrane U."/>
        </authorList>
    </citation>
    <scope>NUCLEOTIDE SEQUENCE [LARGE SCALE GENOMIC DNA]</scope>
    <source>
        <strain evidence="7 8">IBT 11181</strain>
    </source>
</reference>
<feature type="repeat" description="WD" evidence="3">
    <location>
        <begin position="1422"/>
        <end position="1454"/>
    </location>
</feature>
<dbReference type="SMART" id="SM00320">
    <property type="entry name" value="WD40"/>
    <property type="match status" value="6"/>
</dbReference>
<dbReference type="PROSITE" id="PS50294">
    <property type="entry name" value="WD_REPEATS_REGION"/>
    <property type="match status" value="1"/>
</dbReference>
<feature type="domain" description="Nephrocystin 3-like N-terminal" evidence="6">
    <location>
        <begin position="353"/>
        <end position="515"/>
    </location>
</feature>
<dbReference type="SUPFAM" id="SSF50978">
    <property type="entry name" value="WD40 repeat-like"/>
    <property type="match status" value="1"/>
</dbReference>
<dbReference type="Pfam" id="PF17100">
    <property type="entry name" value="NACHT_N"/>
    <property type="match status" value="1"/>
</dbReference>
<evidence type="ECO:0000256" key="1">
    <source>
        <dbReference type="ARBA" id="ARBA00022574"/>
    </source>
</evidence>
<dbReference type="Proteomes" id="UP000214365">
    <property type="component" value="Unassembled WGS sequence"/>
</dbReference>
<dbReference type="InterPro" id="IPR031359">
    <property type="entry name" value="NACHT_N"/>
</dbReference>
<proteinExistence type="predicted"/>
<feature type="compositionally biased region" description="Basic and acidic residues" evidence="4">
    <location>
        <begin position="51"/>
        <end position="60"/>
    </location>
</feature>
<evidence type="ECO:0000313" key="8">
    <source>
        <dbReference type="Proteomes" id="UP000214365"/>
    </source>
</evidence>
<dbReference type="RefSeq" id="XP_020122061.1">
    <property type="nucleotide sequence ID" value="XM_020264713.1"/>
</dbReference>
<dbReference type="Gene3D" id="3.40.50.300">
    <property type="entry name" value="P-loop containing nucleotide triphosphate hydrolases"/>
    <property type="match status" value="1"/>
</dbReference>
<comment type="caution">
    <text evidence="7">The sequence shown here is derived from an EMBL/GenBank/DDBJ whole genome shotgun (WGS) entry which is preliminary data.</text>
</comment>
<dbReference type="Pfam" id="PF00400">
    <property type="entry name" value="WD40"/>
    <property type="match status" value="3"/>
</dbReference>
<dbReference type="SUPFAM" id="SSF101908">
    <property type="entry name" value="Putative isomerase YbhE"/>
    <property type="match status" value="1"/>
</dbReference>
<dbReference type="InterPro" id="IPR027417">
    <property type="entry name" value="P-loop_NTPase"/>
</dbReference>
<evidence type="ECO:0000256" key="3">
    <source>
        <dbReference type="PROSITE-ProRule" id="PRU00221"/>
    </source>
</evidence>
<dbReference type="PANTHER" id="PTHR19848:SF8">
    <property type="entry name" value="F-BOX AND WD REPEAT DOMAIN CONTAINING 7"/>
    <property type="match status" value="1"/>
</dbReference>
<dbReference type="PROSITE" id="PS00678">
    <property type="entry name" value="WD_REPEATS_1"/>
    <property type="match status" value="3"/>
</dbReference>
<feature type="repeat" description="WD" evidence="3">
    <location>
        <begin position="1246"/>
        <end position="1269"/>
    </location>
</feature>
<dbReference type="EMBL" id="LFMY01000003">
    <property type="protein sequence ID" value="OKL61940.1"/>
    <property type="molecule type" value="Genomic_DNA"/>
</dbReference>
<dbReference type="STRING" id="1441469.A0A225AM24"/>
<dbReference type="InterPro" id="IPR001680">
    <property type="entry name" value="WD40_rpt"/>
</dbReference>